<dbReference type="SUPFAM" id="SSF81296">
    <property type="entry name" value="E set domains"/>
    <property type="match status" value="1"/>
</dbReference>
<dbReference type="Gene3D" id="2.60.40.10">
    <property type="entry name" value="Immunoglobulins"/>
    <property type="match status" value="1"/>
</dbReference>
<dbReference type="InterPro" id="IPR013783">
    <property type="entry name" value="Ig-like_fold"/>
</dbReference>
<protein>
    <recommendedName>
        <fullName evidence="3">AMP-activated protein kinase glycogen-binding domain-containing protein</fullName>
    </recommendedName>
</protein>
<proteinExistence type="predicted"/>
<comment type="caution">
    <text evidence="4">The sequence shown here is derived from an EMBL/GenBank/DDBJ whole genome shotgun (WGS) entry which is preliminary data.</text>
</comment>
<dbReference type="AlphaFoldDB" id="A0A9P8TMD0"/>
<sequence length="359" mass="39804">MSELIINHAGTSRDDQVSIAGSFTNWSPQSMSFNELSETFEYKIKNSLRDKLYFKFIVNGSWITSSDYSSVFDNSGNQNNVIDPKNMTDWKESTEIKKQVNPSRPAASFLEMEQNTIPLEASTRAIEETYRDPNIMVIDKRVYQAQQRAERALKIIENNSKVNGKDSASLLEPDTHKNSYGSIISSPLNEGTSGLEIIEVDSVVNDGTVRGASSPGYTQATTDLQLKQIPSTDQISGAQSNPEELTNEETLLLSTQNFEPLDIISPVCTKNSHPINKLNAEGLQGKDSFSFSEFDRFSALQDRQFQSLSGVPKSAGNQSQQDEGDNGLPNETNQADYTVESFIVGFLAAIIQFFRTIFG</sequence>
<keyword evidence="5" id="KW-1185">Reference proteome</keyword>
<dbReference type="InterPro" id="IPR032640">
    <property type="entry name" value="AMPK1_CBM"/>
</dbReference>
<organism evidence="4 5">
    <name type="scientific">Wickerhamomyces pijperi</name>
    <name type="common">Yeast</name>
    <name type="synonym">Pichia pijperi</name>
    <dbReference type="NCBI Taxonomy" id="599730"/>
    <lineage>
        <taxon>Eukaryota</taxon>
        <taxon>Fungi</taxon>
        <taxon>Dikarya</taxon>
        <taxon>Ascomycota</taxon>
        <taxon>Saccharomycotina</taxon>
        <taxon>Saccharomycetes</taxon>
        <taxon>Phaffomycetales</taxon>
        <taxon>Wickerhamomycetaceae</taxon>
        <taxon>Wickerhamomyces</taxon>
    </lineage>
</organism>
<dbReference type="OrthoDB" id="3981019at2759"/>
<gene>
    <name evidence="4" type="ORF">WICPIJ_004860</name>
</gene>
<accession>A0A9P8TMD0</accession>
<evidence type="ECO:0000313" key="4">
    <source>
        <dbReference type="EMBL" id="KAH3684166.1"/>
    </source>
</evidence>
<feature type="region of interest" description="Disordered" evidence="2">
    <location>
        <begin position="308"/>
        <end position="332"/>
    </location>
</feature>
<dbReference type="InterPro" id="IPR014756">
    <property type="entry name" value="Ig_E-set"/>
</dbReference>
<evidence type="ECO:0000256" key="2">
    <source>
        <dbReference type="SAM" id="MobiDB-lite"/>
    </source>
</evidence>
<keyword evidence="1" id="KW-0597">Phosphoprotein</keyword>
<feature type="compositionally biased region" description="Polar residues" evidence="2">
    <location>
        <begin position="308"/>
        <end position="321"/>
    </location>
</feature>
<evidence type="ECO:0000256" key="1">
    <source>
        <dbReference type="ARBA" id="ARBA00022553"/>
    </source>
</evidence>
<dbReference type="Pfam" id="PF16561">
    <property type="entry name" value="AMPK1_CBM"/>
    <property type="match status" value="1"/>
</dbReference>
<reference evidence="4" key="2">
    <citation type="submission" date="2021-01" db="EMBL/GenBank/DDBJ databases">
        <authorList>
            <person name="Schikora-Tamarit M.A."/>
        </authorList>
    </citation>
    <scope>NUCLEOTIDE SEQUENCE</scope>
    <source>
        <strain evidence="4">CBS2887</strain>
    </source>
</reference>
<evidence type="ECO:0000313" key="5">
    <source>
        <dbReference type="Proteomes" id="UP000774326"/>
    </source>
</evidence>
<name>A0A9P8TMD0_WICPI</name>
<feature type="domain" description="AMP-activated protein kinase glycogen-binding" evidence="3">
    <location>
        <begin position="15"/>
        <end position="84"/>
    </location>
</feature>
<evidence type="ECO:0000259" key="3">
    <source>
        <dbReference type="Pfam" id="PF16561"/>
    </source>
</evidence>
<dbReference type="CDD" id="cd02859">
    <property type="entry name" value="E_set_AMPKbeta_like_N"/>
    <property type="match status" value="1"/>
</dbReference>
<reference evidence="4" key="1">
    <citation type="journal article" date="2021" name="Open Biol.">
        <title>Shared evolutionary footprints suggest mitochondrial oxidative damage underlies multiple complex I losses in fungi.</title>
        <authorList>
            <person name="Schikora-Tamarit M.A."/>
            <person name="Marcet-Houben M."/>
            <person name="Nosek J."/>
            <person name="Gabaldon T."/>
        </authorList>
    </citation>
    <scope>NUCLEOTIDE SEQUENCE</scope>
    <source>
        <strain evidence="4">CBS2887</strain>
    </source>
</reference>
<dbReference type="EMBL" id="JAEUBG010002686">
    <property type="protein sequence ID" value="KAH3684166.1"/>
    <property type="molecule type" value="Genomic_DNA"/>
</dbReference>
<dbReference type="Proteomes" id="UP000774326">
    <property type="component" value="Unassembled WGS sequence"/>
</dbReference>